<accession>A0A1Q3AQV0</accession>
<evidence type="ECO:0000259" key="11">
    <source>
        <dbReference type="Pfam" id="PF00749"/>
    </source>
</evidence>
<gene>
    <name evidence="16" type="ORF">CFOL_v3_01478</name>
</gene>
<dbReference type="STRING" id="3775.A0A1Q3AQV0"/>
<comment type="caution">
    <text evidence="16">The sequence shown here is derived from an EMBL/GenBank/DDBJ whole genome shotgun (WGS) entry which is preliminary data.</text>
</comment>
<dbReference type="InterPro" id="IPR004514">
    <property type="entry name" value="Gln-tRNA-synth"/>
</dbReference>
<dbReference type="InterPro" id="IPR042558">
    <property type="entry name" value="Gln-tRNA-synth_Ib_RNA-bd_N_1"/>
</dbReference>
<evidence type="ECO:0000259" key="13">
    <source>
        <dbReference type="Pfam" id="PF04557"/>
    </source>
</evidence>
<dbReference type="FunFam" id="3.90.800.10:FF:000001">
    <property type="entry name" value="Glutamine--tRNA ligase"/>
    <property type="match status" value="1"/>
</dbReference>
<evidence type="ECO:0000259" key="14">
    <source>
        <dbReference type="Pfam" id="PF04558"/>
    </source>
</evidence>
<comment type="catalytic activity">
    <reaction evidence="9">
        <text>tRNA(Gln) + L-glutamine + ATP = L-glutaminyl-tRNA(Gln) + AMP + diphosphate</text>
        <dbReference type="Rhea" id="RHEA:20121"/>
        <dbReference type="Rhea" id="RHEA-COMP:9662"/>
        <dbReference type="Rhea" id="RHEA-COMP:9681"/>
        <dbReference type="ChEBI" id="CHEBI:30616"/>
        <dbReference type="ChEBI" id="CHEBI:33019"/>
        <dbReference type="ChEBI" id="CHEBI:58359"/>
        <dbReference type="ChEBI" id="CHEBI:78442"/>
        <dbReference type="ChEBI" id="CHEBI:78521"/>
        <dbReference type="ChEBI" id="CHEBI:456215"/>
        <dbReference type="EC" id="6.1.1.18"/>
    </reaction>
</comment>
<feature type="domain" description="Glutamyl/glutaminyl-tRNA synthetase class Ib anti-codon binding" evidence="12">
    <location>
        <begin position="570"/>
        <end position="673"/>
    </location>
</feature>
<dbReference type="InterPro" id="IPR007639">
    <property type="entry name" value="Gln-tRNA-synth_Ib_RNA-bd_N"/>
</dbReference>
<dbReference type="EMBL" id="BDDD01000046">
    <property type="protein sequence ID" value="GAV57942.1"/>
    <property type="molecule type" value="Genomic_DNA"/>
</dbReference>
<dbReference type="Pfam" id="PF03950">
    <property type="entry name" value="tRNA-synt_1c_C"/>
    <property type="match status" value="1"/>
</dbReference>
<dbReference type="InterPro" id="IPR007638">
    <property type="entry name" value="Gln-tRNA-synth_Ib_RNA-bd_2"/>
</dbReference>
<dbReference type="InterPro" id="IPR042559">
    <property type="entry name" value="Gln-tRNA-synth_Ib_RNA-bd_N_2"/>
</dbReference>
<organism evidence="16 17">
    <name type="scientific">Cephalotus follicularis</name>
    <name type="common">Albany pitcher plant</name>
    <dbReference type="NCBI Taxonomy" id="3775"/>
    <lineage>
        <taxon>Eukaryota</taxon>
        <taxon>Viridiplantae</taxon>
        <taxon>Streptophyta</taxon>
        <taxon>Embryophyta</taxon>
        <taxon>Tracheophyta</taxon>
        <taxon>Spermatophyta</taxon>
        <taxon>Magnoliopsida</taxon>
        <taxon>eudicotyledons</taxon>
        <taxon>Gunneridae</taxon>
        <taxon>Pentapetalae</taxon>
        <taxon>rosids</taxon>
        <taxon>fabids</taxon>
        <taxon>Oxalidales</taxon>
        <taxon>Cephalotaceae</taxon>
        <taxon>Cephalotus</taxon>
    </lineage>
</organism>
<dbReference type="FunFam" id="2.40.240.10:FF:000011">
    <property type="entry name" value="Glutamine--tRNA ligase cytoplasmic"/>
    <property type="match status" value="1"/>
</dbReference>
<dbReference type="SUPFAM" id="SSF50715">
    <property type="entry name" value="Ribosomal protein L25-like"/>
    <property type="match status" value="1"/>
</dbReference>
<dbReference type="GO" id="GO:0006425">
    <property type="term" value="P:glutaminyl-tRNA aminoacylation"/>
    <property type="evidence" value="ECO:0007669"/>
    <property type="project" value="InterPro"/>
</dbReference>
<sequence length="785" mass="90537">MVTENPLELFLKIGLEETRAKDTINNKKLTSNLTALIHEAGVTSGCDRTIGNYLYDVATKYPANALVHRQTLLKYILSSKIKFRSQLDAAFSFFANIGLEEFKLNEFEEACGVGVEVPVEDIERTVNDIFEDNKSVILEQRYRSSGTLNRLFWRKHPWADPTIVKQLFDAKLLELLGEKTAADNEKPPKTKKEKPLKIKDKAVAVATPVQQSEEDLNPFLIFPSPEENLKVHTEIYFSKDPVLRCCNTKEMLDKHLKATEGRFFTRFPPEPNGYLHIGHAKAMFVSFGLAKEKGGCCYLRFDDTNPEAEKKEYIDHIEEIVKWMGWEPFKITYTSDYFQDLYELAVELIRRDHAYVDHQTPEEVKEYREKKMNSPWRDRPIAESLKLFEEMRRGMIEEGKATLRMKQDMQSDNYNMYDLIAYRIKFTPHPHAGDKWCIYPSYDYSHCIVDSLENITHSLCTLEFETRRASYYWLLHVLGLYQPYVWEYSRLNVTNTVMSKRKLNFLVTDKYVDGWDDPRLMTLAGLRRRGVTSTSINAFVRGIGITRSDCSIIHLDRLEYHIREELNKTAPRTMVVLNPLKVVITNMRPGSEDLDAKKWPDAANNDPSAFYKVPFSNVVYIEQTDFRMEDSKDYYGLAPGKSVLLRYAYPIKCTEVITSDDKKSVLEVRAEYDSSKKAKPKGVLHWVAESSPGVDPLKVEVRLFDKLFLSENPGNLDDWLADLNPESKVVIPAAYAVSSLENAAVGDRFQFERLGYFTVDKDSTPEKLVFNRTVTLRDSYGKVGK</sequence>
<dbReference type="Pfam" id="PF04558">
    <property type="entry name" value="tRNA_synt_1c_R1"/>
    <property type="match status" value="1"/>
</dbReference>
<dbReference type="GO" id="GO:0005524">
    <property type="term" value="F:ATP binding"/>
    <property type="evidence" value="ECO:0007669"/>
    <property type="project" value="UniProtKB-KW"/>
</dbReference>
<dbReference type="Gene3D" id="1.10.10.2420">
    <property type="match status" value="1"/>
</dbReference>
<dbReference type="NCBIfam" id="TIGR00440">
    <property type="entry name" value="glnS"/>
    <property type="match status" value="1"/>
</dbReference>
<dbReference type="InterPro" id="IPR020058">
    <property type="entry name" value="Glu/Gln-tRNA-synth_Ib_cat-dom"/>
</dbReference>
<keyword evidence="6 10" id="KW-0648">Protein biosynthesis</keyword>
<dbReference type="Pfam" id="PF04557">
    <property type="entry name" value="tRNA_synt_1c_R2"/>
    <property type="match status" value="1"/>
</dbReference>
<dbReference type="FunCoup" id="A0A1Q3AQV0">
    <property type="interactions" value="3464"/>
</dbReference>
<dbReference type="FunFam" id="1.10.10.2420:FF:000001">
    <property type="entry name" value="Glutamine--tRNA ligase cytoplasmic"/>
    <property type="match status" value="1"/>
</dbReference>
<dbReference type="GO" id="GO:0048608">
    <property type="term" value="P:reproductive structure development"/>
    <property type="evidence" value="ECO:0007669"/>
    <property type="project" value="UniProtKB-ARBA"/>
</dbReference>
<feature type="domain" description="Glutaminyl-tRNA synthetase class Ib non-specific RNA-binding" evidence="14">
    <location>
        <begin position="7"/>
        <end position="161"/>
    </location>
</feature>
<dbReference type="InterPro" id="IPR000924">
    <property type="entry name" value="Glu/Gln-tRNA-synth"/>
</dbReference>
<dbReference type="FunFam" id="1.10.8.1290:FF:000002">
    <property type="entry name" value="Glutamine--tRNA ligase cytoplasmic"/>
    <property type="match status" value="1"/>
</dbReference>
<evidence type="ECO:0000256" key="2">
    <source>
        <dbReference type="ARBA" id="ARBA00012836"/>
    </source>
</evidence>
<dbReference type="SUPFAM" id="SSF52374">
    <property type="entry name" value="Nucleotidylyl transferase"/>
    <property type="match status" value="1"/>
</dbReference>
<dbReference type="InterPro" id="IPR011035">
    <property type="entry name" value="Ribosomal_bL25/Gln-tRNA_synth"/>
</dbReference>
<dbReference type="Proteomes" id="UP000187406">
    <property type="component" value="Unassembled WGS sequence"/>
</dbReference>
<evidence type="ECO:0000256" key="5">
    <source>
        <dbReference type="ARBA" id="ARBA00022840"/>
    </source>
</evidence>
<dbReference type="InterPro" id="IPR050132">
    <property type="entry name" value="Gln/Glu-tRNA_Ligase"/>
</dbReference>
<dbReference type="Gene3D" id="2.40.240.10">
    <property type="entry name" value="Ribosomal Protein L25, Chain P"/>
    <property type="match status" value="2"/>
</dbReference>
<dbReference type="GO" id="GO:0009791">
    <property type="term" value="P:post-embryonic development"/>
    <property type="evidence" value="ECO:0007669"/>
    <property type="project" value="UniProtKB-ARBA"/>
</dbReference>
<feature type="domain" description="tRNA synthetases class I (E and Q) anti-codon binding" evidence="15">
    <location>
        <begin position="683"/>
        <end position="760"/>
    </location>
</feature>
<evidence type="ECO:0000259" key="12">
    <source>
        <dbReference type="Pfam" id="PF03950"/>
    </source>
</evidence>
<dbReference type="FunFam" id="2.40.240.10:FF:000007">
    <property type="entry name" value="Glutamine--tRNA ligase"/>
    <property type="match status" value="1"/>
</dbReference>
<dbReference type="Pfam" id="PF00749">
    <property type="entry name" value="tRNA-synt_1c"/>
    <property type="match status" value="1"/>
</dbReference>
<keyword evidence="17" id="KW-1185">Reference proteome</keyword>
<proteinExistence type="inferred from homology"/>
<dbReference type="InterPro" id="IPR049437">
    <property type="entry name" value="tRNA-synt_1c_C2"/>
</dbReference>
<keyword evidence="4 10" id="KW-0547">Nucleotide-binding</keyword>
<dbReference type="GO" id="GO:0004819">
    <property type="term" value="F:glutamine-tRNA ligase activity"/>
    <property type="evidence" value="ECO:0007669"/>
    <property type="project" value="UniProtKB-EC"/>
</dbReference>
<dbReference type="InterPro" id="IPR001412">
    <property type="entry name" value="aa-tRNA-synth_I_CS"/>
</dbReference>
<protein>
    <recommendedName>
        <fullName evidence="2">glutamine--tRNA ligase</fullName>
        <ecNumber evidence="2">6.1.1.18</ecNumber>
    </recommendedName>
    <alternativeName>
        <fullName evidence="8">Glutaminyl-tRNA synthetase</fullName>
    </alternativeName>
</protein>
<dbReference type="PROSITE" id="PS00178">
    <property type="entry name" value="AA_TRNA_LIGASE_I"/>
    <property type="match status" value="1"/>
</dbReference>
<dbReference type="Gene3D" id="3.40.50.620">
    <property type="entry name" value="HUPs"/>
    <property type="match status" value="1"/>
</dbReference>
<comment type="similarity">
    <text evidence="1 10">Belongs to the class-I aminoacyl-tRNA synthetase family.</text>
</comment>
<dbReference type="InterPro" id="IPR020059">
    <property type="entry name" value="Glu/Gln-tRNA-synth_Ib_codon-bd"/>
</dbReference>
<evidence type="ECO:0000313" key="16">
    <source>
        <dbReference type="EMBL" id="GAV57942.1"/>
    </source>
</evidence>
<evidence type="ECO:0000256" key="9">
    <source>
        <dbReference type="ARBA" id="ARBA00048270"/>
    </source>
</evidence>
<dbReference type="EC" id="6.1.1.18" evidence="2"/>
<dbReference type="PRINTS" id="PR00987">
    <property type="entry name" value="TRNASYNTHGLU"/>
</dbReference>
<dbReference type="GO" id="GO:0005829">
    <property type="term" value="C:cytosol"/>
    <property type="evidence" value="ECO:0007669"/>
    <property type="project" value="TreeGrafter"/>
</dbReference>
<keyword evidence="7 10" id="KW-0030">Aminoacyl-tRNA synthetase</keyword>
<dbReference type="CDD" id="cd00807">
    <property type="entry name" value="GlnRS_core"/>
    <property type="match status" value="1"/>
</dbReference>
<reference evidence="17" key="1">
    <citation type="submission" date="2016-04" db="EMBL/GenBank/DDBJ databases">
        <title>Cephalotus genome sequencing.</title>
        <authorList>
            <person name="Fukushima K."/>
            <person name="Hasebe M."/>
            <person name="Fang X."/>
        </authorList>
    </citation>
    <scope>NUCLEOTIDE SEQUENCE [LARGE SCALE GENOMIC DNA]</scope>
    <source>
        <strain evidence="17">cv. St1</strain>
    </source>
</reference>
<dbReference type="Pfam" id="PF20974">
    <property type="entry name" value="tRNA-synt_1c_C2"/>
    <property type="match status" value="1"/>
</dbReference>
<evidence type="ECO:0000256" key="4">
    <source>
        <dbReference type="ARBA" id="ARBA00022741"/>
    </source>
</evidence>
<evidence type="ECO:0000256" key="8">
    <source>
        <dbReference type="ARBA" id="ARBA00030466"/>
    </source>
</evidence>
<dbReference type="PANTHER" id="PTHR43097">
    <property type="entry name" value="GLUTAMINE-TRNA LIGASE"/>
    <property type="match status" value="1"/>
</dbReference>
<feature type="domain" description="Glutaminyl-tRNA synthetase class Ib non-specific RNA-binding" evidence="13">
    <location>
        <begin position="164"/>
        <end position="237"/>
    </location>
</feature>
<dbReference type="FunFam" id="1.10.1160.10:FF:000001">
    <property type="entry name" value="Glutamine--tRNA ligase"/>
    <property type="match status" value="1"/>
</dbReference>
<evidence type="ECO:0000313" key="17">
    <source>
        <dbReference type="Proteomes" id="UP000187406"/>
    </source>
</evidence>
<dbReference type="AlphaFoldDB" id="A0A1Q3AQV0"/>
<evidence type="ECO:0000259" key="15">
    <source>
        <dbReference type="Pfam" id="PF20974"/>
    </source>
</evidence>
<keyword evidence="5 10" id="KW-0067">ATP-binding</keyword>
<evidence type="ECO:0000256" key="7">
    <source>
        <dbReference type="ARBA" id="ARBA00023146"/>
    </source>
</evidence>
<dbReference type="InterPro" id="IPR020056">
    <property type="entry name" value="Rbsml_bL25/Gln-tRNA_synth_N"/>
</dbReference>
<evidence type="ECO:0000256" key="6">
    <source>
        <dbReference type="ARBA" id="ARBA00022917"/>
    </source>
</evidence>
<name>A0A1Q3AQV0_CEPFO</name>
<evidence type="ECO:0000256" key="1">
    <source>
        <dbReference type="ARBA" id="ARBA00005594"/>
    </source>
</evidence>
<keyword evidence="3 10" id="KW-0436">Ligase</keyword>
<dbReference type="Gene3D" id="1.10.8.1290">
    <property type="entry name" value="Glutaminyl-tRNA synthetase, non-specific RNA binding region part 1, domain 1"/>
    <property type="match status" value="1"/>
</dbReference>
<dbReference type="OrthoDB" id="10250478at2759"/>
<dbReference type="FunFam" id="3.40.50.620:FF:000037">
    <property type="entry name" value="Glutamine--tRNA ligase cytoplasmic"/>
    <property type="match status" value="1"/>
</dbReference>
<evidence type="ECO:0000256" key="3">
    <source>
        <dbReference type="ARBA" id="ARBA00022598"/>
    </source>
</evidence>
<evidence type="ECO:0000256" key="10">
    <source>
        <dbReference type="RuleBase" id="RU363037"/>
    </source>
</evidence>
<dbReference type="InterPro" id="IPR014729">
    <property type="entry name" value="Rossmann-like_a/b/a_fold"/>
</dbReference>
<dbReference type="InParanoid" id="A0A1Q3AQV0"/>
<dbReference type="PANTHER" id="PTHR43097:SF4">
    <property type="entry name" value="GLUTAMINE--TRNA LIGASE"/>
    <property type="match status" value="1"/>
</dbReference>
<feature type="domain" description="Glutamyl/glutaminyl-tRNA synthetase class Ib catalytic" evidence="11">
    <location>
        <begin position="265"/>
        <end position="567"/>
    </location>
</feature>